<evidence type="ECO:0000256" key="3">
    <source>
        <dbReference type="SAM" id="MobiDB-lite"/>
    </source>
</evidence>
<dbReference type="InterPro" id="IPR000700">
    <property type="entry name" value="PAS-assoc_C"/>
</dbReference>
<dbReference type="PROSITE" id="PS50113">
    <property type="entry name" value="PAC"/>
    <property type="match status" value="2"/>
</dbReference>
<comment type="cofactor">
    <cofactor evidence="1">
        <name>Mg(2+)</name>
        <dbReference type="ChEBI" id="CHEBI:18420"/>
    </cofactor>
</comment>
<proteinExistence type="predicted"/>
<reference evidence="7" key="1">
    <citation type="submission" date="2007-04" db="EMBL/GenBank/DDBJ databases">
        <title>Complete sequence of Pseudomonas mendocina ymp.</title>
        <authorList>
            <consortium name="US DOE Joint Genome Institute"/>
            <person name="Copeland A."/>
            <person name="Lucas S."/>
            <person name="Lapidus A."/>
            <person name="Barry K."/>
            <person name="Glavina del Rio T."/>
            <person name="Dalin E."/>
            <person name="Tice H."/>
            <person name="Pitluck S."/>
            <person name="Kiss H."/>
            <person name="Brettin T."/>
            <person name="Detter J.C."/>
            <person name="Bruce D."/>
            <person name="Han C."/>
            <person name="Schmutz J."/>
            <person name="Larimer F."/>
            <person name="Land M."/>
            <person name="Hauser L."/>
            <person name="Kyrpides N."/>
            <person name="Mikhailova N."/>
            <person name="Hersman L."/>
            <person name="Dubois J."/>
            <person name="Maurice P."/>
            <person name="Richardson P."/>
        </authorList>
    </citation>
    <scope>NUCLEOTIDE SEQUENCE [LARGE SCALE GENOMIC DNA]</scope>
    <source>
        <strain evidence="7">Ymp</strain>
    </source>
</reference>
<dbReference type="InterPro" id="IPR000014">
    <property type="entry name" value="PAS"/>
</dbReference>
<dbReference type="Gene3D" id="3.30.450.20">
    <property type="entry name" value="PAS domain"/>
    <property type="match status" value="2"/>
</dbReference>
<dbReference type="Gene3D" id="3.30.70.270">
    <property type="match status" value="1"/>
</dbReference>
<dbReference type="NCBIfam" id="TIGR00229">
    <property type="entry name" value="sensory_box"/>
    <property type="match status" value="2"/>
</dbReference>
<name>A4XSU4_ECTM1</name>
<dbReference type="InterPro" id="IPR001610">
    <property type="entry name" value="PAC"/>
</dbReference>
<evidence type="ECO:0000259" key="5">
    <source>
        <dbReference type="PROSITE" id="PS50113"/>
    </source>
</evidence>
<evidence type="ECO:0000259" key="6">
    <source>
        <dbReference type="PROSITE" id="PS50887"/>
    </source>
</evidence>
<sequence length="625" mass="68756">MEAGRGSVKTDPAGRTQPGEERLDVVTLMAYQYHAALLSSPSQMPMQPLCSTNAPVSANDERLDGLVRLLGRHFAVAVAVLVVGAGSARRILASAALGELQRAQIIEAEDCGATRHAAVDPGQQASPPGVGSPLHLIARYPLLASQGRRLGALYLLDERPHELDAGQRQALQDFAALALELLVREADEARQRHEVAALRDSERRMALAIAGSGTGIWDRNVATGEIHYSSGWKALLGYAEHEVGNRIEESYTRVHPADLEYVKATIQAHLDQRTAAYEVEHRLRCRDGQYKWVCSRGKVVERDSQGRPLRMIGTTTDITAMRMLAERVRQTADLMTDLTNEVPGMVFQYRREASGESCFTYVSAGAQAICGLSAAQLMEDAQALTAIVHPEDRRAFIESFEHCAERLSPWHLEFRVQAPGRDIAWCQGEARPRRQDDGSVLWHGFMTDITARKQIEGELQALATTDFLTQLANRRHFMAQLEAVLARLQRSPGQSAAILMFDLDHFKAINDRWGHDVGDQALRHFAAILRGQLRKTDTAGRLGGEEFAVVLSEADLPKAVQFATRVQGELARTPILPDGEQIFLAVSVGISSLSSCDTSVEAALSRSDIALYCAKRGGRNRIEHR</sequence>
<dbReference type="GO" id="GO:0005886">
    <property type="term" value="C:plasma membrane"/>
    <property type="evidence" value="ECO:0007669"/>
    <property type="project" value="UniProtKB-SubCell"/>
</dbReference>
<dbReference type="Pfam" id="PF08447">
    <property type="entry name" value="PAS_3"/>
    <property type="match status" value="2"/>
</dbReference>
<dbReference type="InterPro" id="IPR052155">
    <property type="entry name" value="Biofilm_reg_signaling"/>
</dbReference>
<dbReference type="InterPro" id="IPR000160">
    <property type="entry name" value="GGDEF_dom"/>
</dbReference>
<dbReference type="PROSITE" id="PS50112">
    <property type="entry name" value="PAS"/>
    <property type="match status" value="2"/>
</dbReference>
<dbReference type="SMART" id="SM00091">
    <property type="entry name" value="PAS"/>
    <property type="match status" value="2"/>
</dbReference>
<dbReference type="InterPro" id="IPR013655">
    <property type="entry name" value="PAS_fold_3"/>
</dbReference>
<dbReference type="PROSITE" id="PS50887">
    <property type="entry name" value="GGDEF"/>
    <property type="match status" value="1"/>
</dbReference>
<dbReference type="KEGG" id="pmy:Pmen_1646"/>
<dbReference type="PANTHER" id="PTHR44757">
    <property type="entry name" value="DIGUANYLATE CYCLASE DGCP"/>
    <property type="match status" value="1"/>
</dbReference>
<accession>A4XSU4</accession>
<dbReference type="GO" id="GO:0003824">
    <property type="term" value="F:catalytic activity"/>
    <property type="evidence" value="ECO:0007669"/>
    <property type="project" value="UniProtKB-ARBA"/>
</dbReference>
<feature type="domain" description="PAC" evidence="5">
    <location>
        <begin position="410"/>
        <end position="461"/>
    </location>
</feature>
<dbReference type="STRING" id="399739.Pmen_1646"/>
<dbReference type="EMBL" id="CP000680">
    <property type="protein sequence ID" value="ABP84410.1"/>
    <property type="molecule type" value="Genomic_DNA"/>
</dbReference>
<dbReference type="SMART" id="SM00086">
    <property type="entry name" value="PAC"/>
    <property type="match status" value="2"/>
</dbReference>
<dbReference type="NCBIfam" id="TIGR00254">
    <property type="entry name" value="GGDEF"/>
    <property type="match status" value="1"/>
</dbReference>
<dbReference type="SUPFAM" id="SSF55785">
    <property type="entry name" value="PYP-like sensor domain (PAS domain)"/>
    <property type="match status" value="2"/>
</dbReference>
<dbReference type="FunFam" id="3.30.70.270:FF:000001">
    <property type="entry name" value="Diguanylate cyclase domain protein"/>
    <property type="match status" value="1"/>
</dbReference>
<dbReference type="Pfam" id="PF00990">
    <property type="entry name" value="GGDEF"/>
    <property type="match status" value="1"/>
</dbReference>
<dbReference type="PANTHER" id="PTHR44757:SF2">
    <property type="entry name" value="BIOFILM ARCHITECTURE MAINTENANCE PROTEIN MBAA"/>
    <property type="match status" value="1"/>
</dbReference>
<feature type="domain" description="PAC" evidence="5">
    <location>
        <begin position="277"/>
        <end position="330"/>
    </location>
</feature>
<dbReference type="SUPFAM" id="SSF55073">
    <property type="entry name" value="Nucleotide cyclase"/>
    <property type="match status" value="1"/>
</dbReference>
<evidence type="ECO:0000259" key="4">
    <source>
        <dbReference type="PROSITE" id="PS50112"/>
    </source>
</evidence>
<dbReference type="InterPro" id="IPR029787">
    <property type="entry name" value="Nucleotide_cyclase"/>
</dbReference>
<evidence type="ECO:0000256" key="2">
    <source>
        <dbReference type="ARBA" id="ARBA00004533"/>
    </source>
</evidence>
<dbReference type="InterPro" id="IPR035965">
    <property type="entry name" value="PAS-like_dom_sf"/>
</dbReference>
<protein>
    <submittedName>
        <fullName evidence="7">Diguanylate cyclase with PAS/PAC sensor</fullName>
    </submittedName>
</protein>
<dbReference type="SMART" id="SM00267">
    <property type="entry name" value="GGDEF"/>
    <property type="match status" value="1"/>
</dbReference>
<dbReference type="eggNOG" id="COG2202">
    <property type="taxonomic scope" value="Bacteria"/>
</dbReference>
<gene>
    <name evidence="7" type="ordered locus">Pmen_1646</name>
</gene>
<dbReference type="CDD" id="cd00130">
    <property type="entry name" value="PAS"/>
    <property type="match status" value="2"/>
</dbReference>
<dbReference type="InterPro" id="IPR043128">
    <property type="entry name" value="Rev_trsase/Diguanyl_cyclase"/>
</dbReference>
<comment type="subcellular location">
    <subcellularLocation>
        <location evidence="2">Cell inner membrane</location>
    </subcellularLocation>
</comment>
<feature type="domain" description="PAS" evidence="4">
    <location>
        <begin position="331"/>
        <end position="407"/>
    </location>
</feature>
<evidence type="ECO:0000256" key="1">
    <source>
        <dbReference type="ARBA" id="ARBA00001946"/>
    </source>
</evidence>
<feature type="domain" description="GGDEF" evidence="6">
    <location>
        <begin position="494"/>
        <end position="625"/>
    </location>
</feature>
<dbReference type="HOGENOM" id="CLU_000445_11_4_6"/>
<dbReference type="eggNOG" id="COG3706">
    <property type="taxonomic scope" value="Bacteria"/>
</dbReference>
<dbReference type="AlphaFoldDB" id="A4XSU4"/>
<dbReference type="SUPFAM" id="SSF55781">
    <property type="entry name" value="GAF domain-like"/>
    <property type="match status" value="1"/>
</dbReference>
<feature type="domain" description="PAS" evidence="4">
    <location>
        <begin position="201"/>
        <end position="273"/>
    </location>
</feature>
<feature type="region of interest" description="Disordered" evidence="3">
    <location>
        <begin position="1"/>
        <end position="21"/>
    </location>
</feature>
<dbReference type="CDD" id="cd01949">
    <property type="entry name" value="GGDEF"/>
    <property type="match status" value="1"/>
</dbReference>
<organism evidence="7">
    <name type="scientific">Ectopseudomonas mendocina (strain ymp)</name>
    <name type="common">Pseudomonas mendocina</name>
    <dbReference type="NCBI Taxonomy" id="399739"/>
    <lineage>
        <taxon>Bacteria</taxon>
        <taxon>Pseudomonadati</taxon>
        <taxon>Pseudomonadota</taxon>
        <taxon>Gammaproteobacteria</taxon>
        <taxon>Pseudomonadales</taxon>
        <taxon>Pseudomonadaceae</taxon>
        <taxon>Ectopseudomonas</taxon>
    </lineage>
</organism>
<evidence type="ECO:0000313" key="7">
    <source>
        <dbReference type="EMBL" id="ABP84410.1"/>
    </source>
</evidence>